<evidence type="ECO:0000313" key="10">
    <source>
        <dbReference type="Proteomes" id="UP001178888"/>
    </source>
</evidence>
<dbReference type="InterPro" id="IPR000943">
    <property type="entry name" value="RNA_pol_sigma70"/>
</dbReference>
<keyword evidence="10" id="KW-1185">Reference proteome</keyword>
<dbReference type="NCBIfam" id="NF006148">
    <property type="entry name" value="PRK08295.1-5"/>
    <property type="match status" value="1"/>
</dbReference>
<dbReference type="InterPro" id="IPR013249">
    <property type="entry name" value="RNA_pol_sigma70_r4_t2"/>
</dbReference>
<evidence type="ECO:0000256" key="3">
    <source>
        <dbReference type="ARBA" id="ARBA00023015"/>
    </source>
</evidence>
<accession>A0AA90Z5S0</accession>
<evidence type="ECO:0000256" key="6">
    <source>
        <dbReference type="ARBA" id="ARBA00023163"/>
    </source>
</evidence>
<evidence type="ECO:0000256" key="1">
    <source>
        <dbReference type="ARBA" id="ARBA00007788"/>
    </source>
</evidence>
<evidence type="ECO:0000256" key="2">
    <source>
        <dbReference type="ARBA" id="ARBA00021245"/>
    </source>
</evidence>
<dbReference type="RefSeq" id="WP_308914661.1">
    <property type="nucleotide sequence ID" value="NZ_JAVGVR010000002.1"/>
</dbReference>
<dbReference type="SUPFAM" id="SSF88946">
    <property type="entry name" value="Sigma2 domain of RNA polymerase sigma factors"/>
    <property type="match status" value="1"/>
</dbReference>
<dbReference type="Gene3D" id="1.20.120.1810">
    <property type="match status" value="1"/>
</dbReference>
<proteinExistence type="inferred from homology"/>
<dbReference type="PIRSF" id="PIRSF002939">
    <property type="entry name" value="RNA_polymerase_sigma-H_factor"/>
    <property type="match status" value="1"/>
</dbReference>
<comment type="function">
    <text evidence="7">Sigma factors are initiation factors that promote the attachment of RNA polymerase to specific initiation sites and are then released. Sigma-S contributes to the protection against external stress, thus playing a role in cellular fitness and survival.</text>
</comment>
<dbReference type="NCBIfam" id="NF006145">
    <property type="entry name" value="PRK08295.1-2"/>
    <property type="match status" value="1"/>
</dbReference>
<evidence type="ECO:0000313" key="9">
    <source>
        <dbReference type="EMBL" id="MDQ6601042.1"/>
    </source>
</evidence>
<organism evidence="9 10">
    <name type="scientific">Bacillus salipaludis</name>
    <dbReference type="NCBI Taxonomy" id="2547811"/>
    <lineage>
        <taxon>Bacteria</taxon>
        <taxon>Bacillati</taxon>
        <taxon>Bacillota</taxon>
        <taxon>Bacilli</taxon>
        <taxon>Bacillales</taxon>
        <taxon>Bacillaceae</taxon>
        <taxon>Bacillus</taxon>
    </lineage>
</organism>
<dbReference type="GO" id="GO:0003677">
    <property type="term" value="F:DNA binding"/>
    <property type="evidence" value="ECO:0007669"/>
    <property type="project" value="UniProtKB-KW"/>
</dbReference>
<evidence type="ECO:0000259" key="8">
    <source>
        <dbReference type="PROSITE" id="PS00715"/>
    </source>
</evidence>
<comment type="caution">
    <text evidence="9">The sequence shown here is derived from an EMBL/GenBank/DDBJ whole genome shotgun (WGS) entry which is preliminary data.</text>
</comment>
<dbReference type="NCBIfam" id="NF006147">
    <property type="entry name" value="PRK08295.1-4"/>
    <property type="match status" value="1"/>
</dbReference>
<keyword evidence="6" id="KW-0804">Transcription</keyword>
<dbReference type="InterPro" id="IPR014284">
    <property type="entry name" value="RNA_pol_sigma-70_dom"/>
</dbReference>
<evidence type="ECO:0000256" key="4">
    <source>
        <dbReference type="ARBA" id="ARBA00023082"/>
    </source>
</evidence>
<dbReference type="GO" id="GO:0016987">
    <property type="term" value="F:sigma factor activity"/>
    <property type="evidence" value="ECO:0007669"/>
    <property type="project" value="UniProtKB-KW"/>
</dbReference>
<dbReference type="GO" id="GO:0006352">
    <property type="term" value="P:DNA-templated transcription initiation"/>
    <property type="evidence" value="ECO:0007669"/>
    <property type="project" value="InterPro"/>
</dbReference>
<protein>
    <recommendedName>
        <fullName evidence="2">RNA polymerase sigma factor SigS</fullName>
    </recommendedName>
</protein>
<keyword evidence="5" id="KW-0238">DNA-binding</keyword>
<dbReference type="Gene3D" id="1.10.10.10">
    <property type="entry name" value="Winged helix-like DNA-binding domain superfamily/Winged helix DNA-binding domain"/>
    <property type="match status" value="1"/>
</dbReference>
<dbReference type="Pfam" id="PF08281">
    <property type="entry name" value="Sigma70_r4_2"/>
    <property type="match status" value="1"/>
</dbReference>
<sequence>MAICVGGIQVNNELEDEILIDNIHNGDSESLERLIFKYKNFVRSRSSKYFLIGGDREDIVQEGMIGLYKAIRDYQKGKMSSFLSFAEMCIKRQMITAVKQATRQKHKPLNSYVSLDKPVYKEDGSVTFMDLIPGTSNSDPMSLVLNKEKDCEFKLQLTKLLSELERKVLSLYLDGQSYVEMSEELNTQVKSVDNALQRVKRKIERTLDINSFVNV</sequence>
<dbReference type="PANTHER" id="PTHR30385">
    <property type="entry name" value="SIGMA FACTOR F FLAGELLAR"/>
    <property type="match status" value="1"/>
</dbReference>
<name>A0AA90Z5S0_9BACI</name>
<dbReference type="InterPro" id="IPR016371">
    <property type="entry name" value="RNA_pol_sigma-H_factor"/>
</dbReference>
<keyword evidence="4" id="KW-0731">Sigma factor</keyword>
<dbReference type="EMBL" id="JAVGVR010000002">
    <property type="protein sequence ID" value="MDQ6601042.1"/>
    <property type="molecule type" value="Genomic_DNA"/>
</dbReference>
<reference evidence="9" key="1">
    <citation type="submission" date="2023-08" db="EMBL/GenBank/DDBJ databases">
        <title>Nitrogen cycling bacteria in agricultural field soils.</title>
        <authorList>
            <person name="Jang J."/>
        </authorList>
    </citation>
    <scope>NUCLEOTIDE SEQUENCE</scope>
    <source>
        <strain evidence="9">PS3-36</strain>
    </source>
</reference>
<evidence type="ECO:0000256" key="5">
    <source>
        <dbReference type="ARBA" id="ARBA00023125"/>
    </source>
</evidence>
<dbReference type="InterPro" id="IPR036388">
    <property type="entry name" value="WH-like_DNA-bd_sf"/>
</dbReference>
<dbReference type="InterPro" id="IPR016032">
    <property type="entry name" value="Sig_transdc_resp-reg_C-effctor"/>
</dbReference>
<dbReference type="Proteomes" id="UP001178888">
    <property type="component" value="Unassembled WGS sequence"/>
</dbReference>
<comment type="similarity">
    <text evidence="1">Belongs to the sigma-70 factor family.</text>
</comment>
<dbReference type="InterPro" id="IPR007627">
    <property type="entry name" value="RNA_pol_sigma70_r2"/>
</dbReference>
<keyword evidence="3" id="KW-0805">Transcription regulation</keyword>
<dbReference type="PANTHER" id="PTHR30385:SF1">
    <property type="entry name" value="RNA POLYMERASE SIGMA-H FACTOR"/>
    <property type="match status" value="1"/>
</dbReference>
<dbReference type="AlphaFoldDB" id="A0AA90Z5S0"/>
<dbReference type="PROSITE" id="PS00715">
    <property type="entry name" value="SIGMA70_1"/>
    <property type="match status" value="1"/>
</dbReference>
<feature type="domain" description="RNA polymerase sigma-70" evidence="8">
    <location>
        <begin position="58"/>
        <end position="71"/>
    </location>
</feature>
<dbReference type="Pfam" id="PF04542">
    <property type="entry name" value="Sigma70_r2"/>
    <property type="match status" value="1"/>
</dbReference>
<dbReference type="InterPro" id="IPR013325">
    <property type="entry name" value="RNA_pol_sigma_r2"/>
</dbReference>
<dbReference type="SUPFAM" id="SSF46894">
    <property type="entry name" value="C-terminal effector domain of the bipartite response regulators"/>
    <property type="match status" value="1"/>
</dbReference>
<dbReference type="NCBIfam" id="TIGR02937">
    <property type="entry name" value="sigma70-ECF"/>
    <property type="match status" value="1"/>
</dbReference>
<evidence type="ECO:0000256" key="7">
    <source>
        <dbReference type="ARBA" id="ARBA00024701"/>
    </source>
</evidence>
<gene>
    <name evidence="9" type="primary">sigH</name>
    <name evidence="9" type="ORF">RCG21_33180</name>
</gene>